<dbReference type="EMBL" id="DWUW01000105">
    <property type="protein sequence ID" value="HJD31006.1"/>
    <property type="molecule type" value="Genomic_DNA"/>
</dbReference>
<dbReference type="Proteomes" id="UP000823851">
    <property type="component" value="Unassembled WGS sequence"/>
</dbReference>
<gene>
    <name evidence="1" type="ORF">H9912_03600</name>
</gene>
<accession>A0A9D2R165</accession>
<proteinExistence type="predicted"/>
<evidence type="ECO:0000313" key="1">
    <source>
        <dbReference type="EMBL" id="HJD31006.1"/>
    </source>
</evidence>
<comment type="caution">
    <text evidence="1">The sequence shown here is derived from an EMBL/GenBank/DDBJ whole genome shotgun (WGS) entry which is preliminary data.</text>
</comment>
<reference evidence="1" key="2">
    <citation type="submission" date="2021-04" db="EMBL/GenBank/DDBJ databases">
        <authorList>
            <person name="Gilroy R."/>
        </authorList>
    </citation>
    <scope>NUCLEOTIDE SEQUENCE</scope>
    <source>
        <strain evidence="1">ChiHjej8B7-25341</strain>
    </source>
</reference>
<evidence type="ECO:0000313" key="2">
    <source>
        <dbReference type="Proteomes" id="UP000823851"/>
    </source>
</evidence>
<protein>
    <submittedName>
        <fullName evidence="1">Uncharacterized protein</fullName>
    </submittedName>
</protein>
<feature type="non-terminal residue" evidence="1">
    <location>
        <position position="75"/>
    </location>
</feature>
<dbReference type="AlphaFoldDB" id="A0A9D2R165"/>
<organism evidence="1 2">
    <name type="scientific">Candidatus Eisenbergiella stercorigallinarum</name>
    <dbReference type="NCBI Taxonomy" id="2838557"/>
    <lineage>
        <taxon>Bacteria</taxon>
        <taxon>Bacillati</taxon>
        <taxon>Bacillota</taxon>
        <taxon>Clostridia</taxon>
        <taxon>Lachnospirales</taxon>
        <taxon>Lachnospiraceae</taxon>
        <taxon>Eisenbergiella</taxon>
    </lineage>
</organism>
<name>A0A9D2R165_9FIRM</name>
<reference evidence="1" key="1">
    <citation type="journal article" date="2021" name="PeerJ">
        <title>Extensive microbial diversity within the chicken gut microbiome revealed by metagenomics and culture.</title>
        <authorList>
            <person name="Gilroy R."/>
            <person name="Ravi A."/>
            <person name="Getino M."/>
            <person name="Pursley I."/>
            <person name="Horton D.L."/>
            <person name="Alikhan N.F."/>
            <person name="Baker D."/>
            <person name="Gharbi K."/>
            <person name="Hall N."/>
            <person name="Watson M."/>
            <person name="Adriaenssens E.M."/>
            <person name="Foster-Nyarko E."/>
            <person name="Jarju S."/>
            <person name="Secka A."/>
            <person name="Antonio M."/>
            <person name="Oren A."/>
            <person name="Chaudhuri R.R."/>
            <person name="La Ragione R."/>
            <person name="Hildebrand F."/>
            <person name="Pallen M.J."/>
        </authorList>
    </citation>
    <scope>NUCLEOTIDE SEQUENCE</scope>
    <source>
        <strain evidence="1">ChiHjej8B7-25341</strain>
    </source>
</reference>
<sequence>MEQIQNLNTVVSNTLEMYRIQLQTAWQDPGVKEYFYTRKEGWRNEYQVGNYFSRMCVNSGIADYVSLFRGQEFQY</sequence>